<keyword evidence="7 14" id="KW-0812">Transmembrane</keyword>
<feature type="transmembrane region" description="Helical" evidence="14">
    <location>
        <begin position="69"/>
        <end position="86"/>
    </location>
</feature>
<dbReference type="InterPro" id="IPR001734">
    <property type="entry name" value="Na/solute_symporter"/>
</dbReference>
<dbReference type="InterPro" id="IPR005467">
    <property type="entry name" value="His_kinase_dom"/>
</dbReference>
<comment type="subcellular location">
    <subcellularLocation>
        <location evidence="2">Membrane</location>
        <topology evidence="2">Multi-pass membrane protein</topology>
    </subcellularLocation>
</comment>
<keyword evidence="5 11" id="KW-0597">Phosphoprotein</keyword>
<dbReference type="PROSITE" id="PS50110">
    <property type="entry name" value="RESPONSE_REGULATORY"/>
    <property type="match status" value="1"/>
</dbReference>
<dbReference type="InterPro" id="IPR036890">
    <property type="entry name" value="HATPase_C_sf"/>
</dbReference>
<dbReference type="Pfam" id="PF02518">
    <property type="entry name" value="HATPase_c"/>
    <property type="match status" value="1"/>
</dbReference>
<reference evidence="17 18" key="1">
    <citation type="submission" date="2020-08" db="EMBL/GenBank/DDBJ databases">
        <title>A Genomic Blueprint of the Chicken Gut Microbiome.</title>
        <authorList>
            <person name="Gilroy R."/>
            <person name="Ravi A."/>
            <person name="Getino M."/>
            <person name="Pursley I."/>
            <person name="Horton D.L."/>
            <person name="Alikhan N.-F."/>
            <person name="Baker D."/>
            <person name="Gharbi K."/>
            <person name="Hall N."/>
            <person name="Watson M."/>
            <person name="Adriaenssens E.M."/>
            <person name="Foster-Nyarko E."/>
            <person name="Jarju S."/>
            <person name="Secka A."/>
            <person name="Antonio M."/>
            <person name="Oren A."/>
            <person name="Chaudhuri R."/>
            <person name="La Ragione R.M."/>
            <person name="Hildebrand F."/>
            <person name="Pallen M.J."/>
        </authorList>
    </citation>
    <scope>NUCLEOTIDE SEQUENCE [LARGE SCALE GENOMIC DNA]</scope>
    <source>
        <strain evidence="17 18">Sa3CVA3</strain>
    </source>
</reference>
<feature type="domain" description="Histidine kinase" evidence="15">
    <location>
        <begin position="785"/>
        <end position="999"/>
    </location>
</feature>
<feature type="compositionally biased region" description="Basic and acidic residues" evidence="13">
    <location>
        <begin position="707"/>
        <end position="717"/>
    </location>
</feature>
<dbReference type="CDD" id="cd00075">
    <property type="entry name" value="HATPase"/>
    <property type="match status" value="1"/>
</dbReference>
<dbReference type="InterPro" id="IPR036097">
    <property type="entry name" value="HisK_dim/P_sf"/>
</dbReference>
<dbReference type="InterPro" id="IPR004358">
    <property type="entry name" value="Sig_transdc_His_kin-like_C"/>
</dbReference>
<dbReference type="CDD" id="cd00082">
    <property type="entry name" value="HisKA"/>
    <property type="match status" value="1"/>
</dbReference>
<dbReference type="SMART" id="SM00448">
    <property type="entry name" value="REC"/>
    <property type="match status" value="1"/>
</dbReference>
<dbReference type="SUPFAM" id="SSF55785">
    <property type="entry name" value="PYP-like sensor domain (PAS domain)"/>
    <property type="match status" value="1"/>
</dbReference>
<dbReference type="CDD" id="cd00156">
    <property type="entry name" value="REC"/>
    <property type="match status" value="1"/>
</dbReference>
<dbReference type="PROSITE" id="PS50109">
    <property type="entry name" value="HIS_KIN"/>
    <property type="match status" value="1"/>
</dbReference>
<dbReference type="Proteomes" id="UP000638918">
    <property type="component" value="Unassembled WGS sequence"/>
</dbReference>
<dbReference type="InterPro" id="IPR003594">
    <property type="entry name" value="HATPase_dom"/>
</dbReference>
<feature type="transmembrane region" description="Helical" evidence="14">
    <location>
        <begin position="437"/>
        <end position="456"/>
    </location>
</feature>
<dbReference type="EMBL" id="JACSQU010000001">
    <property type="protein sequence ID" value="MBD7941234.1"/>
    <property type="molecule type" value="Genomic_DNA"/>
</dbReference>
<dbReference type="Gene3D" id="3.40.50.2300">
    <property type="match status" value="1"/>
</dbReference>
<evidence type="ECO:0000256" key="9">
    <source>
        <dbReference type="ARBA" id="ARBA00022989"/>
    </source>
</evidence>
<dbReference type="Pfam" id="PF00512">
    <property type="entry name" value="HisKA"/>
    <property type="match status" value="1"/>
</dbReference>
<evidence type="ECO:0000256" key="7">
    <source>
        <dbReference type="ARBA" id="ARBA00022692"/>
    </source>
</evidence>
<evidence type="ECO:0000256" key="8">
    <source>
        <dbReference type="ARBA" id="ARBA00022777"/>
    </source>
</evidence>
<evidence type="ECO:0000256" key="4">
    <source>
        <dbReference type="ARBA" id="ARBA00012438"/>
    </source>
</evidence>
<evidence type="ECO:0000256" key="11">
    <source>
        <dbReference type="PROSITE-ProRule" id="PRU00169"/>
    </source>
</evidence>
<feature type="transmembrane region" description="Helical" evidence="14">
    <location>
        <begin position="153"/>
        <end position="175"/>
    </location>
</feature>
<dbReference type="PRINTS" id="PR00344">
    <property type="entry name" value="BCTRLSENSOR"/>
</dbReference>
<dbReference type="PANTHER" id="PTHR43047">
    <property type="entry name" value="TWO-COMPONENT HISTIDINE PROTEIN KINASE"/>
    <property type="match status" value="1"/>
</dbReference>
<comment type="similarity">
    <text evidence="3">Belongs to the sodium:solute symporter (SSF) (TC 2.A.21) family.</text>
</comment>
<name>A0ABR8R0J2_9CAUL</name>
<dbReference type="InterPro" id="IPR035965">
    <property type="entry name" value="PAS-like_dom_sf"/>
</dbReference>
<dbReference type="SUPFAM" id="SSF52172">
    <property type="entry name" value="CheY-like"/>
    <property type="match status" value="1"/>
</dbReference>
<dbReference type="InterPro" id="IPR011006">
    <property type="entry name" value="CheY-like_superfamily"/>
</dbReference>
<feature type="transmembrane region" description="Helical" evidence="14">
    <location>
        <begin position="196"/>
        <end position="215"/>
    </location>
</feature>
<dbReference type="Pfam" id="PF00072">
    <property type="entry name" value="Response_reg"/>
    <property type="match status" value="1"/>
</dbReference>
<feature type="domain" description="Response regulatory" evidence="16">
    <location>
        <begin position="1019"/>
        <end position="1129"/>
    </location>
</feature>
<dbReference type="InterPro" id="IPR038377">
    <property type="entry name" value="Na/Glc_symporter_sf"/>
</dbReference>
<dbReference type="SUPFAM" id="SSF47384">
    <property type="entry name" value="Homodimeric domain of signal transducing histidine kinase"/>
    <property type="match status" value="1"/>
</dbReference>
<feature type="transmembrane region" description="Helical" evidence="14">
    <location>
        <begin position="114"/>
        <end position="133"/>
    </location>
</feature>
<dbReference type="Gene3D" id="1.10.287.130">
    <property type="match status" value="1"/>
</dbReference>
<keyword evidence="6" id="KW-0808">Transferase</keyword>
<evidence type="ECO:0000256" key="2">
    <source>
        <dbReference type="ARBA" id="ARBA00004141"/>
    </source>
</evidence>
<dbReference type="Gene3D" id="1.20.1730.10">
    <property type="entry name" value="Sodium/glucose cotransporter"/>
    <property type="match status" value="1"/>
</dbReference>
<evidence type="ECO:0000256" key="3">
    <source>
        <dbReference type="ARBA" id="ARBA00006434"/>
    </source>
</evidence>
<evidence type="ECO:0000256" key="6">
    <source>
        <dbReference type="ARBA" id="ARBA00022679"/>
    </source>
</evidence>
<feature type="transmembrane region" description="Helical" evidence="14">
    <location>
        <begin position="406"/>
        <end position="430"/>
    </location>
</feature>
<feature type="coiled-coil region" evidence="12">
    <location>
        <begin position="737"/>
        <end position="778"/>
    </location>
</feature>
<evidence type="ECO:0000256" key="12">
    <source>
        <dbReference type="SAM" id="Coils"/>
    </source>
</evidence>
<evidence type="ECO:0000256" key="10">
    <source>
        <dbReference type="ARBA" id="ARBA00023136"/>
    </source>
</evidence>
<feature type="transmembrane region" description="Helical" evidence="14">
    <location>
        <begin position="6"/>
        <end position="24"/>
    </location>
</feature>
<dbReference type="Gene3D" id="3.30.450.20">
    <property type="entry name" value="PAS domain"/>
    <property type="match status" value="1"/>
</dbReference>
<proteinExistence type="inferred from homology"/>
<feature type="transmembrane region" description="Helical" evidence="14">
    <location>
        <begin position="384"/>
        <end position="400"/>
    </location>
</feature>
<dbReference type="InterPro" id="IPR001789">
    <property type="entry name" value="Sig_transdc_resp-reg_receiver"/>
</dbReference>
<keyword evidence="10 14" id="KW-0472">Membrane</keyword>
<evidence type="ECO:0000313" key="17">
    <source>
        <dbReference type="EMBL" id="MBD7941234.1"/>
    </source>
</evidence>
<organism evidence="17 18">
    <name type="scientific">Brevundimonas guildfordensis</name>
    <dbReference type="NCBI Taxonomy" id="2762241"/>
    <lineage>
        <taxon>Bacteria</taxon>
        <taxon>Pseudomonadati</taxon>
        <taxon>Pseudomonadota</taxon>
        <taxon>Alphaproteobacteria</taxon>
        <taxon>Caulobacterales</taxon>
        <taxon>Caulobacteraceae</taxon>
        <taxon>Brevundimonas</taxon>
    </lineage>
</organism>
<accession>A0ABR8R0J2</accession>
<feature type="transmembrane region" description="Helical" evidence="14">
    <location>
        <begin position="36"/>
        <end position="57"/>
    </location>
</feature>
<evidence type="ECO:0000256" key="1">
    <source>
        <dbReference type="ARBA" id="ARBA00000085"/>
    </source>
</evidence>
<comment type="catalytic activity">
    <reaction evidence="1">
        <text>ATP + protein L-histidine = ADP + protein N-phospho-L-histidine.</text>
        <dbReference type="EC" id="2.7.13.3"/>
    </reaction>
</comment>
<evidence type="ECO:0000259" key="15">
    <source>
        <dbReference type="PROSITE" id="PS50109"/>
    </source>
</evidence>
<keyword evidence="8" id="KW-0418">Kinase</keyword>
<dbReference type="PANTHER" id="PTHR43047:SF9">
    <property type="entry name" value="HISTIDINE KINASE"/>
    <property type="match status" value="1"/>
</dbReference>
<evidence type="ECO:0000256" key="5">
    <source>
        <dbReference type="ARBA" id="ARBA00022553"/>
    </source>
</evidence>
<dbReference type="EC" id="2.7.13.3" evidence="4"/>
<protein>
    <recommendedName>
        <fullName evidence="4">histidine kinase</fullName>
        <ecNumber evidence="4">2.7.13.3</ecNumber>
    </recommendedName>
</protein>
<evidence type="ECO:0000313" key="18">
    <source>
        <dbReference type="Proteomes" id="UP000638918"/>
    </source>
</evidence>
<evidence type="ECO:0000259" key="16">
    <source>
        <dbReference type="PROSITE" id="PS50110"/>
    </source>
</evidence>
<gene>
    <name evidence="17" type="ORF">H9656_07530</name>
</gene>
<keyword evidence="9 14" id="KW-1133">Transmembrane helix</keyword>
<dbReference type="SUPFAM" id="SSF55874">
    <property type="entry name" value="ATPase domain of HSP90 chaperone/DNA topoisomerase II/histidine kinase"/>
    <property type="match status" value="1"/>
</dbReference>
<feature type="transmembrane region" description="Helical" evidence="14">
    <location>
        <begin position="319"/>
        <end position="352"/>
    </location>
</feature>
<sequence length="1129" mass="119868">MFSLATLALTAFYMAALFGIAWWYERPQIKARRGMLGPSLYALSLAIYCTSWTYYGAVGTAARDGWEYLPIYVGPILGLTLLLPLWRRIASAARRENVGSMADFISSRYGKSPALGAAVAGVAILGSVPYIALQLKSLSMAGEMITAGTPVAGSESLTVLVMAAVLAGFAILFGARRPDLTEHNRGLIQAIGIESIVKLAALLAVAVFAVLLLAASPSRQAVTDSLGQLSAWPHIDARFMAITLVATLAIFCLPRQFHVAFVEGGDPAQVRRARWIFPLYLILTTLAVLPLVAAGGLFTPQTNPDLLVLALPLGARQSLLTAVVFVGGFSAATAMVIVEAVALSAMVSNNLVLPLMGAGRRRGAALPDMPPPDMARTLLNIRRLAIVGLLLLAWLYYLAMDRTSGLAAMGLVSFAALAQLAPSLFGAVLWRGGRASGALAGLAAGMAVWAVMLAAPQLAPGFGLNVPAMLGLEDPFAAGVFLSLSLNLGVFVLVSRARPPRLIDRVQARAFVDRLGPDWMEGRGGSAGASVGDLRALVARFIGDERAERAFAAWARETDVRLKDADPADAALARAAERMLAGAVGAAAARRVLAAALAAGGRAPEDVVRMLDEASQAVQFNRDLLQTTLDNIDQGVSVVDEDLRLTAWNRRYVEMFDLPAGFVHVGLPIAAVYRLNAERGEAGVPDHEIDSWVERRLEALARRIPHDHEREQPDGRILRSSGAPIPGGGYATSYTDITALRRAARELEEANERLEARVADRTERLEEARRQAEDATASKTRFLAAASHDLLQPLHAARLFIAALREDADLAGSSAQGLATNADRAIDSAHRLLTALLNLSKLEAGGVRPAVAPLALGGLFDELAREFAPVARAKGLTLTAAPSSLWIASDRDLLRSMLQNLIANAIRYTDRGRVLIGARRDGERVRILVCDTGRGIAEADRQAVFGEFVRLPGAPVDEPGAGLGLAIVQKLSDLLRHPLSLASHVGRGTTFRVAVPRVSAAPEPEITPDDLRLPLIGLRVLCADNEPAILDALTALLDRWGAQAVTARSVDEARAAVGPFDAALVDLHLGDDEPDGLAAVDELRAQGVRRIALVTADTRDGLKEKAAAAGAVLLPKPVKPAALKAFLRS</sequence>
<feature type="transmembrane region" description="Helical" evidence="14">
    <location>
        <begin position="275"/>
        <end position="299"/>
    </location>
</feature>
<dbReference type="InterPro" id="IPR003661">
    <property type="entry name" value="HisK_dim/P_dom"/>
</dbReference>
<dbReference type="SMART" id="SM00387">
    <property type="entry name" value="HATPase_c"/>
    <property type="match status" value="1"/>
</dbReference>
<feature type="transmembrane region" description="Helical" evidence="14">
    <location>
        <begin position="235"/>
        <end position="254"/>
    </location>
</feature>
<evidence type="ECO:0000256" key="14">
    <source>
        <dbReference type="SAM" id="Phobius"/>
    </source>
</evidence>
<comment type="caution">
    <text evidence="17">The sequence shown here is derived from an EMBL/GenBank/DDBJ whole genome shotgun (WGS) entry which is preliminary data.</text>
</comment>
<feature type="modified residue" description="4-aspartylphosphate" evidence="11">
    <location>
        <position position="1066"/>
    </location>
</feature>
<dbReference type="SMART" id="SM00388">
    <property type="entry name" value="HisKA"/>
    <property type="match status" value="1"/>
</dbReference>
<dbReference type="Pfam" id="PF12860">
    <property type="entry name" value="PAS_7"/>
    <property type="match status" value="1"/>
</dbReference>
<evidence type="ECO:0000256" key="13">
    <source>
        <dbReference type="SAM" id="MobiDB-lite"/>
    </source>
</evidence>
<dbReference type="RefSeq" id="WP_191743535.1">
    <property type="nucleotide sequence ID" value="NZ_JACSQU010000001.1"/>
</dbReference>
<dbReference type="PROSITE" id="PS50283">
    <property type="entry name" value="NA_SOLUT_SYMP_3"/>
    <property type="match status" value="1"/>
</dbReference>
<feature type="region of interest" description="Disordered" evidence="13">
    <location>
        <begin position="707"/>
        <end position="730"/>
    </location>
</feature>
<keyword evidence="18" id="KW-1185">Reference proteome</keyword>
<keyword evidence="12" id="KW-0175">Coiled coil</keyword>
<dbReference type="Gene3D" id="3.30.565.10">
    <property type="entry name" value="Histidine kinase-like ATPase, C-terminal domain"/>
    <property type="match status" value="1"/>
</dbReference>